<dbReference type="Pfam" id="PF00078">
    <property type="entry name" value="RVT_1"/>
    <property type="match status" value="1"/>
</dbReference>
<reference evidence="2" key="1">
    <citation type="submission" date="2014-03" db="EMBL/GenBank/DDBJ databases">
        <title>The sialotranscriptome of Amblyomma triste, Amblyomma parvum and Amblyomma cajennense ticks, uncovered by 454-based RNA-seq.</title>
        <authorList>
            <person name="Garcia G.R."/>
            <person name="Gardinassi L.G."/>
            <person name="Ribeiro J.M."/>
            <person name="Anatriello E."/>
            <person name="Ferreira B.R."/>
            <person name="Moreira H.N."/>
            <person name="Mafra C."/>
            <person name="Olegario M.M."/>
            <person name="Szabo P.J."/>
            <person name="Miranda-Santos I.K."/>
            <person name="Maruyama S.R."/>
        </authorList>
    </citation>
    <scope>NUCLEOTIDE SEQUENCE</scope>
    <source>
        <strain evidence="2">Mato Grasso do Sul</strain>
        <tissue evidence="2">Salivary glands</tissue>
    </source>
</reference>
<evidence type="ECO:0000313" key="2">
    <source>
        <dbReference type="EMBL" id="JAC28648.1"/>
    </source>
</evidence>
<accession>A0A023G723</accession>
<dbReference type="GO" id="GO:0071897">
    <property type="term" value="P:DNA biosynthetic process"/>
    <property type="evidence" value="ECO:0007669"/>
    <property type="project" value="UniProtKB-ARBA"/>
</dbReference>
<dbReference type="InterPro" id="IPR043128">
    <property type="entry name" value="Rev_trsase/Diguanyl_cyclase"/>
</dbReference>
<dbReference type="PROSITE" id="PS50878">
    <property type="entry name" value="RT_POL"/>
    <property type="match status" value="1"/>
</dbReference>
<dbReference type="Gene3D" id="3.30.70.270">
    <property type="match status" value="1"/>
</dbReference>
<dbReference type="InterPro" id="IPR000477">
    <property type="entry name" value="RT_dom"/>
</dbReference>
<feature type="domain" description="Reverse transcriptase" evidence="1">
    <location>
        <begin position="1"/>
        <end position="211"/>
    </location>
</feature>
<organism evidence="2">
    <name type="scientific">Amblyomma triste</name>
    <name type="common">Neotropical tick</name>
    <dbReference type="NCBI Taxonomy" id="251400"/>
    <lineage>
        <taxon>Eukaryota</taxon>
        <taxon>Metazoa</taxon>
        <taxon>Ecdysozoa</taxon>
        <taxon>Arthropoda</taxon>
        <taxon>Chelicerata</taxon>
        <taxon>Arachnida</taxon>
        <taxon>Acari</taxon>
        <taxon>Parasitiformes</taxon>
        <taxon>Ixodida</taxon>
        <taxon>Ixodoidea</taxon>
        <taxon>Ixodidae</taxon>
        <taxon>Amblyomminae</taxon>
        <taxon>Amblyomma</taxon>
    </lineage>
</organism>
<protein>
    <submittedName>
        <fullName evidence="2">Putative outcast ele5 orf2-h 1e-60-j 4</fullName>
    </submittedName>
</protein>
<dbReference type="PANTHER" id="PTHR47027:SF8">
    <property type="entry name" value="RIBONUCLEASE H"/>
    <property type="match status" value="1"/>
</dbReference>
<dbReference type="SUPFAM" id="SSF56672">
    <property type="entry name" value="DNA/RNA polymerases"/>
    <property type="match status" value="1"/>
</dbReference>
<dbReference type="PANTHER" id="PTHR47027">
    <property type="entry name" value="REVERSE TRANSCRIPTASE DOMAIN-CONTAINING PROTEIN"/>
    <property type="match status" value="1"/>
</dbReference>
<evidence type="ECO:0000259" key="1">
    <source>
        <dbReference type="PROSITE" id="PS50878"/>
    </source>
</evidence>
<dbReference type="InterPro" id="IPR043502">
    <property type="entry name" value="DNA/RNA_pol_sf"/>
</dbReference>
<name>A0A023G723_AMBTT</name>
<sequence length="247" mass="28025">MWIGSFRTCKLGFTRTEELETTLPTFAGSWKKQVEFQKPIYFSFSHYVKTFDCVDHSRLWQDLQKMGVTVHLICLLRNLYEGQEATVRTGHGLTYCFPLEKVLRQGCILSPCLFSLYAECIMRKAGLDESSAGVNIAGKRINNLRYADDTTLMAESEVELKKCLTRVQDESEKFGLKLNVKKTKIMASCPIKSCSIKGQGEAVTDFLFLASKITPEGDCSHEIRRRLLLGKTAMASLDRLVKSRDLR</sequence>
<dbReference type="AlphaFoldDB" id="A0A023G723"/>
<dbReference type="EMBL" id="GBBM01006770">
    <property type="protein sequence ID" value="JAC28648.1"/>
    <property type="molecule type" value="mRNA"/>
</dbReference>
<proteinExistence type="evidence at transcript level"/>